<dbReference type="InterPro" id="IPR036518">
    <property type="entry name" value="CobE/GbiG_C_sf"/>
</dbReference>
<organism evidence="2 3">
    <name type="scientific">Pseudomonas lundensis</name>
    <dbReference type="NCBI Taxonomy" id="86185"/>
    <lineage>
        <taxon>Bacteria</taxon>
        <taxon>Pseudomonadati</taxon>
        <taxon>Pseudomonadota</taxon>
        <taxon>Gammaproteobacteria</taxon>
        <taxon>Pseudomonadales</taxon>
        <taxon>Pseudomonadaceae</taxon>
        <taxon>Pseudomonas</taxon>
    </lineage>
</organism>
<dbReference type="GO" id="GO:0009236">
    <property type="term" value="P:cobalamin biosynthetic process"/>
    <property type="evidence" value="ECO:0007669"/>
    <property type="project" value="InterPro"/>
</dbReference>
<proteinExistence type="predicted"/>
<feature type="domain" description="CobE/GbiG C-terminal" evidence="1">
    <location>
        <begin position="10"/>
        <end position="134"/>
    </location>
</feature>
<reference evidence="2 3" key="1">
    <citation type="submission" date="2017-08" db="EMBL/GenBank/DDBJ databases">
        <title>Genomic and metabolic characterisation of spoilage-associated Pseudomonas species.</title>
        <authorList>
            <person name="Stanborough T."/>
            <person name="Fegan N."/>
            <person name="Powell S.M."/>
            <person name="Singh T."/>
            <person name="Tamplin M.L."/>
            <person name="Chandry P.S."/>
        </authorList>
    </citation>
    <scope>NUCLEOTIDE SEQUENCE [LARGE SCALE GENOMIC DNA]</scope>
    <source>
        <strain evidence="2 3">L1802</strain>
    </source>
</reference>
<dbReference type="RefSeq" id="WP_094994515.1">
    <property type="nucleotide sequence ID" value="NZ_NQKI01000030.1"/>
</dbReference>
<name>A0A266N718_9PSED</name>
<dbReference type="PANTHER" id="PTHR37477:SF1">
    <property type="entry name" value="COBALT-PRECORRIN-5A HYDROLASE"/>
    <property type="match status" value="1"/>
</dbReference>
<dbReference type="InterPro" id="IPR002750">
    <property type="entry name" value="CobE/GbiG_C"/>
</dbReference>
<dbReference type="EMBL" id="NQKI01000030">
    <property type="protein sequence ID" value="OZY58269.1"/>
    <property type="molecule type" value="Genomic_DNA"/>
</dbReference>
<comment type="caution">
    <text evidence="2">The sequence shown here is derived from an EMBL/GenBank/DDBJ whole genome shotgun (WGS) entry which is preliminary data.</text>
</comment>
<dbReference type="Pfam" id="PF01890">
    <property type="entry name" value="CbiG_C"/>
    <property type="match status" value="1"/>
</dbReference>
<dbReference type="Gene3D" id="3.30.420.180">
    <property type="entry name" value="CobE/GbiG C-terminal domain"/>
    <property type="match status" value="1"/>
</dbReference>
<dbReference type="SUPFAM" id="SSF159664">
    <property type="entry name" value="CobE/GbiG C-terminal domain-like"/>
    <property type="match status" value="1"/>
</dbReference>
<accession>A0A266N718</accession>
<evidence type="ECO:0000313" key="3">
    <source>
        <dbReference type="Proteomes" id="UP000215788"/>
    </source>
</evidence>
<protein>
    <submittedName>
        <fullName evidence="2">Cobalamin biosynthesis protein CobE</fullName>
    </submittedName>
</protein>
<dbReference type="PANTHER" id="PTHR37477">
    <property type="entry name" value="COBALT-PRECORRIN-5A HYDROLASE"/>
    <property type="match status" value="1"/>
</dbReference>
<dbReference type="OrthoDB" id="9781023at2"/>
<dbReference type="Proteomes" id="UP000215788">
    <property type="component" value="Unassembled WGS sequence"/>
</dbReference>
<dbReference type="InterPro" id="IPR052553">
    <property type="entry name" value="CbiG_hydrolase"/>
</dbReference>
<evidence type="ECO:0000259" key="1">
    <source>
        <dbReference type="Pfam" id="PF01890"/>
    </source>
</evidence>
<sequence>MTPPPTPQTLVAGLGCRRGCSAEELLTLMNESLNHAGIALSAIRALASIDSKRDEPGLIQLAQQLKLPFEVFSAQQLAVFAPRLSHQSPVSYAHTGCFGVAESAALALCERVTGQRATLRVTRQTSDNATFALATGL</sequence>
<dbReference type="AlphaFoldDB" id="A0A266N718"/>
<evidence type="ECO:0000313" key="2">
    <source>
        <dbReference type="EMBL" id="OZY58269.1"/>
    </source>
</evidence>
<gene>
    <name evidence="2" type="ORF">CJF39_17205</name>
</gene>